<feature type="transmembrane region" description="Helical" evidence="1">
    <location>
        <begin position="55"/>
        <end position="72"/>
    </location>
</feature>
<reference evidence="2 3" key="1">
    <citation type="submission" date="2022-03" db="EMBL/GenBank/DDBJ databases">
        <title>Genomic signatures underlying metal tolerance in selected Arctic bacterial isolates.</title>
        <authorList>
            <person name="Thomas F.A."/>
            <person name="Venkatachalam S."/>
            <person name="Krishnan K.P."/>
        </authorList>
    </citation>
    <scope>NUCLEOTIDE SEQUENCE [LARGE SCALE GENOMIC DNA]</scope>
    <source>
        <strain evidence="2 3">HM116</strain>
    </source>
</reference>
<comment type="caution">
    <text evidence="2">The sequence shown here is derived from an EMBL/GenBank/DDBJ whole genome shotgun (WGS) entry which is preliminary data.</text>
</comment>
<sequence length="127" mass="13957">MATISDDVQFSELMSQIRHLGATRFVMLGVFVALTVGGVTLHYKLVELSISTSTTLYTRIIGTAVASMFIYLEILSSYKYKKLVDRAITLEGSAGMVLCGESVRVIGPVTLGTIALYTLVIVIWWIF</sequence>
<evidence type="ECO:0000256" key="1">
    <source>
        <dbReference type="SAM" id="Phobius"/>
    </source>
</evidence>
<gene>
    <name evidence="2" type="ORF">MLE19_03295</name>
</gene>
<evidence type="ECO:0000313" key="2">
    <source>
        <dbReference type="EMBL" id="MCH4810350.1"/>
    </source>
</evidence>
<keyword evidence="1" id="KW-1133">Transmembrane helix</keyword>
<dbReference type="RefSeq" id="WP_240716630.1">
    <property type="nucleotide sequence ID" value="NZ_JAKVTW010000001.1"/>
</dbReference>
<dbReference type="Proteomes" id="UP001320609">
    <property type="component" value="Unassembled WGS sequence"/>
</dbReference>
<keyword evidence="3" id="KW-1185">Reference proteome</keyword>
<dbReference type="EMBL" id="JAKVTW010000001">
    <property type="protein sequence ID" value="MCH4810350.1"/>
    <property type="molecule type" value="Genomic_DNA"/>
</dbReference>
<evidence type="ECO:0000313" key="3">
    <source>
        <dbReference type="Proteomes" id="UP001320609"/>
    </source>
</evidence>
<feature type="transmembrane region" description="Helical" evidence="1">
    <location>
        <begin position="21"/>
        <end position="43"/>
    </location>
</feature>
<name>A0ABS9S2L1_9GAMM</name>
<feature type="transmembrane region" description="Helical" evidence="1">
    <location>
        <begin position="105"/>
        <end position="126"/>
    </location>
</feature>
<keyword evidence="1" id="KW-0812">Transmembrane</keyword>
<keyword evidence="1" id="KW-0472">Membrane</keyword>
<accession>A0ABS9S2L1</accession>
<proteinExistence type="predicted"/>
<organism evidence="2 3">
    <name type="scientific">Vreelandella neptunia</name>
    <dbReference type="NCBI Taxonomy" id="115551"/>
    <lineage>
        <taxon>Bacteria</taxon>
        <taxon>Pseudomonadati</taxon>
        <taxon>Pseudomonadota</taxon>
        <taxon>Gammaproteobacteria</taxon>
        <taxon>Oceanospirillales</taxon>
        <taxon>Halomonadaceae</taxon>
        <taxon>Vreelandella</taxon>
    </lineage>
</organism>
<protein>
    <submittedName>
        <fullName evidence="2">Uncharacterized protein</fullName>
    </submittedName>
</protein>